<dbReference type="Proteomes" id="UP000471751">
    <property type="component" value="Unassembled WGS sequence"/>
</dbReference>
<gene>
    <name evidence="2" type="ORF">G3O07_17325</name>
</gene>
<evidence type="ECO:0000259" key="1">
    <source>
        <dbReference type="Pfam" id="PF13392"/>
    </source>
</evidence>
<sequence length="183" mass="20308">MISIEYLAECLDYDPLSGQLTWRSRPLGHFGSSRSASVFNSQFAGKEAGSVSFKKSAGADYRKVCISGPFGSKTIEAHRLAYAIYHGDWPEMVDHFDGNTLNNRISNLRPATRSVNGRNRRLARHNTSGVPGVSRNGSGWIVYGGGSPKEYLGRFTTIFEAACARKGYELRSRYTLRHGEIRP</sequence>
<keyword evidence="2" id="KW-0540">Nuclease</keyword>
<comment type="caution">
    <text evidence="2">The sequence shown here is derived from an EMBL/GenBank/DDBJ whole genome shotgun (WGS) entry which is preliminary data.</text>
</comment>
<keyword evidence="2" id="KW-0378">Hydrolase</keyword>
<dbReference type="Gene3D" id="3.90.75.20">
    <property type="match status" value="1"/>
</dbReference>
<dbReference type="AlphaFoldDB" id="A0A6I5RTZ5"/>
<dbReference type="RefSeq" id="WP_163938241.1">
    <property type="nucleotide sequence ID" value="NZ_BMQU01000023.1"/>
</dbReference>
<name>A0A6I5RTZ5_9PSED</name>
<dbReference type="InterPro" id="IPR044925">
    <property type="entry name" value="His-Me_finger_sf"/>
</dbReference>
<protein>
    <submittedName>
        <fullName evidence="2">HNH endonuclease</fullName>
    </submittedName>
</protein>
<feature type="domain" description="HNH nuclease" evidence="1">
    <location>
        <begin position="77"/>
        <end position="118"/>
    </location>
</feature>
<proteinExistence type="predicted"/>
<dbReference type="SUPFAM" id="SSF54060">
    <property type="entry name" value="His-Me finger endonucleases"/>
    <property type="match status" value="1"/>
</dbReference>
<organism evidence="2 3">
    <name type="scientific">Pseudomonas laurentiana</name>
    <dbReference type="NCBI Taxonomy" id="2364649"/>
    <lineage>
        <taxon>Bacteria</taxon>
        <taxon>Pseudomonadati</taxon>
        <taxon>Pseudomonadota</taxon>
        <taxon>Gammaproteobacteria</taxon>
        <taxon>Pseudomonadales</taxon>
        <taxon>Pseudomonadaceae</taxon>
        <taxon>Pseudomonas</taxon>
    </lineage>
</organism>
<keyword evidence="2" id="KW-0255">Endonuclease</keyword>
<evidence type="ECO:0000313" key="2">
    <source>
        <dbReference type="EMBL" id="NES11106.1"/>
    </source>
</evidence>
<keyword evidence="3" id="KW-1185">Reference proteome</keyword>
<dbReference type="Pfam" id="PF13392">
    <property type="entry name" value="HNH_3"/>
    <property type="match status" value="1"/>
</dbReference>
<accession>A0A6I5RTZ5</accession>
<dbReference type="EMBL" id="JAAHBT010000202">
    <property type="protein sequence ID" value="NES11106.1"/>
    <property type="molecule type" value="Genomic_DNA"/>
</dbReference>
<reference evidence="2 3" key="1">
    <citation type="submission" date="2020-02" db="EMBL/GenBank/DDBJ databases">
        <title>Broccoli isolated Pseudomonas sp.</title>
        <authorList>
            <person name="Fujikawa T."/>
            <person name="Sawada H."/>
        </authorList>
    </citation>
    <scope>NUCLEOTIDE SEQUENCE [LARGE SCALE GENOMIC DNA]</scope>
    <source>
        <strain evidence="2 3">JCM 32154</strain>
    </source>
</reference>
<dbReference type="InterPro" id="IPR003615">
    <property type="entry name" value="HNH_nuc"/>
</dbReference>
<dbReference type="GO" id="GO:0004519">
    <property type="term" value="F:endonuclease activity"/>
    <property type="evidence" value="ECO:0007669"/>
    <property type="project" value="UniProtKB-KW"/>
</dbReference>
<evidence type="ECO:0000313" key="3">
    <source>
        <dbReference type="Proteomes" id="UP000471751"/>
    </source>
</evidence>